<proteinExistence type="predicted"/>
<keyword evidence="3" id="KW-1185">Reference proteome</keyword>
<reference evidence="2 3" key="1">
    <citation type="submission" date="2017-10" db="EMBL/GenBank/DDBJ databases">
        <title>Whole genome sequencing of members of genus Pseudoxanthomonas.</title>
        <authorList>
            <person name="Kumar S."/>
            <person name="Bansal K."/>
            <person name="Kaur A."/>
            <person name="Patil P."/>
            <person name="Sharma S."/>
            <person name="Patil P.B."/>
        </authorList>
    </citation>
    <scope>NUCLEOTIDE SEQUENCE [LARGE SCALE GENOMIC DNA]</scope>
    <source>
        <strain evidence="2 3">DSM 17109</strain>
    </source>
</reference>
<feature type="compositionally biased region" description="Basic and acidic residues" evidence="1">
    <location>
        <begin position="1"/>
        <end position="13"/>
    </location>
</feature>
<comment type="caution">
    <text evidence="2">The sequence shown here is derived from an EMBL/GenBank/DDBJ whole genome shotgun (WGS) entry which is preliminary data.</text>
</comment>
<sequence length="103" mass="11725">MYEPNDPAHHHDLDADDAASAATLLDRRDPTPADDPVALRSGLSRAQLDTLETMESFHWRLGFVRWPVFKAAIPVLFNRDGTRYVVIREDGSIDERPTLQLRQ</sequence>
<dbReference type="RefSeq" id="WP_162336202.1">
    <property type="nucleotide sequence ID" value="NZ_JBHSRQ010000004.1"/>
</dbReference>
<dbReference type="EMBL" id="PDWW01000002">
    <property type="protein sequence ID" value="KAF1726888.1"/>
    <property type="molecule type" value="Genomic_DNA"/>
</dbReference>
<organism evidence="2 3">
    <name type="scientific">Pseudoxanthomonas japonensis</name>
    <dbReference type="NCBI Taxonomy" id="69284"/>
    <lineage>
        <taxon>Bacteria</taxon>
        <taxon>Pseudomonadati</taxon>
        <taxon>Pseudomonadota</taxon>
        <taxon>Gammaproteobacteria</taxon>
        <taxon>Lysobacterales</taxon>
        <taxon>Lysobacteraceae</taxon>
        <taxon>Pseudoxanthomonas</taxon>
    </lineage>
</organism>
<protein>
    <submittedName>
        <fullName evidence="2">Uncharacterized protein</fullName>
    </submittedName>
</protein>
<feature type="region of interest" description="Disordered" evidence="1">
    <location>
        <begin position="1"/>
        <end position="39"/>
    </location>
</feature>
<gene>
    <name evidence="2" type="ORF">CSC78_01910</name>
</gene>
<dbReference type="Proteomes" id="UP000781710">
    <property type="component" value="Unassembled WGS sequence"/>
</dbReference>
<evidence type="ECO:0000256" key="1">
    <source>
        <dbReference type="SAM" id="MobiDB-lite"/>
    </source>
</evidence>
<evidence type="ECO:0000313" key="3">
    <source>
        <dbReference type="Proteomes" id="UP000781710"/>
    </source>
</evidence>
<name>A0ABQ6ZKW0_9GAMM</name>
<accession>A0ABQ6ZKW0</accession>
<evidence type="ECO:0000313" key="2">
    <source>
        <dbReference type="EMBL" id="KAF1726888.1"/>
    </source>
</evidence>